<reference evidence="1" key="1">
    <citation type="journal article" date="2019" name="bioRxiv">
        <title>The Genome of the Zebra Mussel, Dreissena polymorpha: A Resource for Invasive Species Research.</title>
        <authorList>
            <person name="McCartney M.A."/>
            <person name="Auch B."/>
            <person name="Kono T."/>
            <person name="Mallez S."/>
            <person name="Zhang Y."/>
            <person name="Obille A."/>
            <person name="Becker A."/>
            <person name="Abrahante J.E."/>
            <person name="Garbe J."/>
            <person name="Badalamenti J.P."/>
            <person name="Herman A."/>
            <person name="Mangelson H."/>
            <person name="Liachko I."/>
            <person name="Sullivan S."/>
            <person name="Sone E.D."/>
            <person name="Koren S."/>
            <person name="Silverstein K.A.T."/>
            <person name="Beckman K.B."/>
            <person name="Gohl D.M."/>
        </authorList>
    </citation>
    <scope>NUCLEOTIDE SEQUENCE</scope>
    <source>
        <strain evidence="1">Duluth1</strain>
        <tissue evidence="1">Whole animal</tissue>
    </source>
</reference>
<evidence type="ECO:0000313" key="2">
    <source>
        <dbReference type="Proteomes" id="UP000828390"/>
    </source>
</evidence>
<dbReference type="EMBL" id="JAIWYP010000004">
    <property type="protein sequence ID" value="KAH3835791.1"/>
    <property type="molecule type" value="Genomic_DNA"/>
</dbReference>
<keyword evidence="2" id="KW-1185">Reference proteome</keyword>
<sequence length="53" mass="5817">MQHQPPNQERTLNVSILAILLGGPTRPGSRFCTSAQCPCLRTQARDVRLLLTG</sequence>
<reference evidence="1" key="2">
    <citation type="submission" date="2020-11" db="EMBL/GenBank/DDBJ databases">
        <authorList>
            <person name="McCartney M.A."/>
            <person name="Auch B."/>
            <person name="Kono T."/>
            <person name="Mallez S."/>
            <person name="Becker A."/>
            <person name="Gohl D.M."/>
            <person name="Silverstein K.A.T."/>
            <person name="Koren S."/>
            <person name="Bechman K.B."/>
            <person name="Herman A."/>
            <person name="Abrahante J.E."/>
            <person name="Garbe J."/>
        </authorList>
    </citation>
    <scope>NUCLEOTIDE SEQUENCE</scope>
    <source>
        <strain evidence="1">Duluth1</strain>
        <tissue evidence="1">Whole animal</tissue>
    </source>
</reference>
<dbReference type="Proteomes" id="UP000828390">
    <property type="component" value="Unassembled WGS sequence"/>
</dbReference>
<evidence type="ECO:0000313" key="1">
    <source>
        <dbReference type="EMBL" id="KAH3835791.1"/>
    </source>
</evidence>
<dbReference type="AlphaFoldDB" id="A0A9D4KA23"/>
<name>A0A9D4KA23_DREPO</name>
<comment type="caution">
    <text evidence="1">The sequence shown here is derived from an EMBL/GenBank/DDBJ whole genome shotgun (WGS) entry which is preliminary data.</text>
</comment>
<accession>A0A9D4KA23</accession>
<gene>
    <name evidence="1" type="ORF">DPMN_109155</name>
</gene>
<organism evidence="1 2">
    <name type="scientific">Dreissena polymorpha</name>
    <name type="common">Zebra mussel</name>
    <name type="synonym">Mytilus polymorpha</name>
    <dbReference type="NCBI Taxonomy" id="45954"/>
    <lineage>
        <taxon>Eukaryota</taxon>
        <taxon>Metazoa</taxon>
        <taxon>Spiralia</taxon>
        <taxon>Lophotrochozoa</taxon>
        <taxon>Mollusca</taxon>
        <taxon>Bivalvia</taxon>
        <taxon>Autobranchia</taxon>
        <taxon>Heteroconchia</taxon>
        <taxon>Euheterodonta</taxon>
        <taxon>Imparidentia</taxon>
        <taxon>Neoheterodontei</taxon>
        <taxon>Myida</taxon>
        <taxon>Dreissenoidea</taxon>
        <taxon>Dreissenidae</taxon>
        <taxon>Dreissena</taxon>
    </lineage>
</organism>
<proteinExistence type="predicted"/>
<protein>
    <submittedName>
        <fullName evidence="1">Uncharacterized protein</fullName>
    </submittedName>
</protein>